<evidence type="ECO:0000313" key="2">
    <source>
        <dbReference type="Proteomes" id="UP001157914"/>
    </source>
</evidence>
<dbReference type="EMBL" id="FXTT01000010">
    <property type="protein sequence ID" value="SMP37223.1"/>
    <property type="molecule type" value="Genomic_DNA"/>
</dbReference>
<accession>A0ABY1PM75</accession>
<evidence type="ECO:0000313" key="1">
    <source>
        <dbReference type="EMBL" id="SMP37223.1"/>
    </source>
</evidence>
<keyword evidence="2" id="KW-1185">Reference proteome</keyword>
<name>A0ABY1PM75_9HYPH</name>
<sequence length="283" mass="32232">MTNLQMPATRDYGWALKPVSSSHFNIHQKGNGQFCVVLNHALLRGVSAEMLHWWFLNFTRLRVLLKDVPGYVLQEVPGYWLWHPVDHLSATLSGNLGPGGVAKEGCSIHIREAMQYDRFGWKYPVDAKLKVYYVGSDGWAMGKALPLVGPVMMLRIHFKDVFEDGQHVGVHYHYEVVIGATGNNPVTRFINRKIASEFGPEFFAAWHRHNVIEVGTFENFLPALFAQKDASSSVEYARDMNPDLPSPDTQTGYDWALFERRLSGYKNSDTPYVYQQYQSPSFL</sequence>
<proteinExistence type="predicted"/>
<protein>
    <recommendedName>
        <fullName evidence="3">DAPG hydrolase PhiG domain-containing protein</fullName>
    </recommendedName>
</protein>
<evidence type="ECO:0008006" key="3">
    <source>
        <dbReference type="Google" id="ProtNLM"/>
    </source>
</evidence>
<organism evidence="1 2">
    <name type="scientific">Roseibium denhamense</name>
    <dbReference type="NCBI Taxonomy" id="76305"/>
    <lineage>
        <taxon>Bacteria</taxon>
        <taxon>Pseudomonadati</taxon>
        <taxon>Pseudomonadota</taxon>
        <taxon>Alphaproteobacteria</taxon>
        <taxon>Hyphomicrobiales</taxon>
        <taxon>Stappiaceae</taxon>
        <taxon>Roseibium</taxon>
    </lineage>
</organism>
<gene>
    <name evidence="1" type="ORF">SAMN06265374_0022</name>
</gene>
<dbReference type="RefSeq" id="WP_155189456.1">
    <property type="nucleotide sequence ID" value="NZ_BAAAEA010000007.1"/>
</dbReference>
<dbReference type="Proteomes" id="UP001157914">
    <property type="component" value="Unassembled WGS sequence"/>
</dbReference>
<comment type="caution">
    <text evidence="1">The sequence shown here is derived from an EMBL/GenBank/DDBJ whole genome shotgun (WGS) entry which is preliminary data.</text>
</comment>
<reference evidence="1 2" key="1">
    <citation type="submission" date="2017-05" db="EMBL/GenBank/DDBJ databases">
        <authorList>
            <person name="Varghese N."/>
            <person name="Submissions S."/>
        </authorList>
    </citation>
    <scope>NUCLEOTIDE SEQUENCE [LARGE SCALE GENOMIC DNA]</scope>
    <source>
        <strain evidence="1 2">DSM 15949</strain>
    </source>
</reference>